<sequence length="90" mass="10514">MTFKFTDPFDLNHLRPSLPSGEVYRSLSWLERFVACEITFVISKEQHLGVPFEYRTVSRSKVNSLFTYGQPVFGFGFSYRQLLQLELGKK</sequence>
<gene>
    <name evidence="1" type="ORF">NPIL_97251</name>
</gene>
<organism evidence="1 2">
    <name type="scientific">Nephila pilipes</name>
    <name type="common">Giant wood spider</name>
    <name type="synonym">Nephila maculata</name>
    <dbReference type="NCBI Taxonomy" id="299642"/>
    <lineage>
        <taxon>Eukaryota</taxon>
        <taxon>Metazoa</taxon>
        <taxon>Ecdysozoa</taxon>
        <taxon>Arthropoda</taxon>
        <taxon>Chelicerata</taxon>
        <taxon>Arachnida</taxon>
        <taxon>Araneae</taxon>
        <taxon>Araneomorphae</taxon>
        <taxon>Entelegynae</taxon>
        <taxon>Araneoidea</taxon>
        <taxon>Nephilidae</taxon>
        <taxon>Nephila</taxon>
    </lineage>
</organism>
<comment type="caution">
    <text evidence="1">The sequence shown here is derived from an EMBL/GenBank/DDBJ whole genome shotgun (WGS) entry which is preliminary data.</text>
</comment>
<reference evidence="1" key="1">
    <citation type="submission" date="2020-08" db="EMBL/GenBank/DDBJ databases">
        <title>Multicomponent nature underlies the extraordinary mechanical properties of spider dragline silk.</title>
        <authorList>
            <person name="Kono N."/>
            <person name="Nakamura H."/>
            <person name="Mori M."/>
            <person name="Yoshida Y."/>
            <person name="Ohtoshi R."/>
            <person name="Malay A.D."/>
            <person name="Moran D.A.P."/>
            <person name="Tomita M."/>
            <person name="Numata K."/>
            <person name="Arakawa K."/>
        </authorList>
    </citation>
    <scope>NUCLEOTIDE SEQUENCE</scope>
</reference>
<evidence type="ECO:0000313" key="1">
    <source>
        <dbReference type="EMBL" id="GFT20063.1"/>
    </source>
</evidence>
<accession>A0A8X6NLZ6</accession>
<dbReference type="EMBL" id="BMAW01105623">
    <property type="protein sequence ID" value="GFT20063.1"/>
    <property type="molecule type" value="Genomic_DNA"/>
</dbReference>
<dbReference type="AlphaFoldDB" id="A0A8X6NLZ6"/>
<dbReference type="Proteomes" id="UP000887013">
    <property type="component" value="Unassembled WGS sequence"/>
</dbReference>
<protein>
    <submittedName>
        <fullName evidence="1">Uncharacterized protein</fullName>
    </submittedName>
</protein>
<proteinExistence type="predicted"/>
<evidence type="ECO:0000313" key="2">
    <source>
        <dbReference type="Proteomes" id="UP000887013"/>
    </source>
</evidence>
<keyword evidence="2" id="KW-1185">Reference proteome</keyword>
<name>A0A8X6NLZ6_NEPPI</name>